<dbReference type="PRINTS" id="PR00119">
    <property type="entry name" value="CATATPASE"/>
</dbReference>
<dbReference type="NCBIfam" id="TIGR01525">
    <property type="entry name" value="ATPase-IB_hvy"/>
    <property type="match status" value="1"/>
</dbReference>
<feature type="transmembrane region" description="Helical" evidence="15">
    <location>
        <begin position="163"/>
        <end position="181"/>
    </location>
</feature>
<evidence type="ECO:0000313" key="17">
    <source>
        <dbReference type="EMBL" id="GGF77735.1"/>
    </source>
</evidence>
<dbReference type="NCBIfam" id="TIGR01512">
    <property type="entry name" value="ATPase-IB2_Cd"/>
    <property type="match status" value="1"/>
</dbReference>
<evidence type="ECO:0000256" key="10">
    <source>
        <dbReference type="ARBA" id="ARBA00022842"/>
    </source>
</evidence>
<dbReference type="InterPro" id="IPR006121">
    <property type="entry name" value="HMA_dom"/>
</dbReference>
<name>A0ABQ1VLF0_9RHOB</name>
<dbReference type="SUPFAM" id="SSF81653">
    <property type="entry name" value="Calcium ATPase, transduction domain A"/>
    <property type="match status" value="1"/>
</dbReference>
<evidence type="ECO:0000256" key="9">
    <source>
        <dbReference type="ARBA" id="ARBA00022840"/>
    </source>
</evidence>
<dbReference type="CDD" id="cd00371">
    <property type="entry name" value="HMA"/>
    <property type="match status" value="1"/>
</dbReference>
<evidence type="ECO:0000259" key="16">
    <source>
        <dbReference type="PROSITE" id="PS50846"/>
    </source>
</evidence>
<evidence type="ECO:0000256" key="5">
    <source>
        <dbReference type="ARBA" id="ARBA00022553"/>
    </source>
</evidence>
<dbReference type="SUPFAM" id="SSF81665">
    <property type="entry name" value="Calcium ATPase, transmembrane domain M"/>
    <property type="match status" value="1"/>
</dbReference>
<dbReference type="Gene3D" id="3.40.50.1000">
    <property type="entry name" value="HAD superfamily/HAD-like"/>
    <property type="match status" value="1"/>
</dbReference>
<dbReference type="Gene3D" id="3.40.1110.10">
    <property type="entry name" value="Calcium-transporting ATPase, cytoplasmic domain N"/>
    <property type="match status" value="1"/>
</dbReference>
<keyword evidence="18" id="KW-1185">Reference proteome</keyword>
<dbReference type="NCBIfam" id="TIGR01511">
    <property type="entry name" value="ATPase-IB1_Cu"/>
    <property type="match status" value="1"/>
</dbReference>
<feature type="transmembrane region" description="Helical" evidence="15">
    <location>
        <begin position="343"/>
        <end position="364"/>
    </location>
</feature>
<feature type="transmembrane region" description="Helical" evidence="15">
    <location>
        <begin position="370"/>
        <end position="398"/>
    </location>
</feature>
<feature type="transmembrane region" description="Helical" evidence="15">
    <location>
        <begin position="98"/>
        <end position="119"/>
    </location>
</feature>
<dbReference type="PROSITE" id="PS00154">
    <property type="entry name" value="ATPASE_E1_E2"/>
    <property type="match status" value="1"/>
</dbReference>
<dbReference type="InterPro" id="IPR059000">
    <property type="entry name" value="ATPase_P-type_domA"/>
</dbReference>
<evidence type="ECO:0000256" key="3">
    <source>
        <dbReference type="ARBA" id="ARBA00022448"/>
    </source>
</evidence>
<dbReference type="PRINTS" id="PR00943">
    <property type="entry name" value="CUATPASE"/>
</dbReference>
<keyword evidence="7 15" id="KW-0479">Metal-binding</keyword>
<dbReference type="InterPro" id="IPR023299">
    <property type="entry name" value="ATPase_P-typ_cyto_dom_N"/>
</dbReference>
<evidence type="ECO:0000256" key="4">
    <source>
        <dbReference type="ARBA" id="ARBA00022475"/>
    </source>
</evidence>
<keyword evidence="8 15" id="KW-0547">Nucleotide-binding</keyword>
<dbReference type="InterPro" id="IPR023298">
    <property type="entry name" value="ATPase_P-typ_TM_dom_sf"/>
</dbReference>
<keyword evidence="9 15" id="KW-0067">ATP-binding</keyword>
<keyword evidence="14 15" id="KW-0472">Membrane</keyword>
<dbReference type="SUPFAM" id="SSF56784">
    <property type="entry name" value="HAD-like"/>
    <property type="match status" value="1"/>
</dbReference>
<dbReference type="PROSITE" id="PS50846">
    <property type="entry name" value="HMA_2"/>
    <property type="match status" value="1"/>
</dbReference>
<evidence type="ECO:0000256" key="15">
    <source>
        <dbReference type="RuleBase" id="RU362081"/>
    </source>
</evidence>
<dbReference type="InterPro" id="IPR036412">
    <property type="entry name" value="HAD-like_sf"/>
</dbReference>
<organism evidence="17 18">
    <name type="scientific">Paracoccus acridae</name>
    <dbReference type="NCBI Taxonomy" id="1795310"/>
    <lineage>
        <taxon>Bacteria</taxon>
        <taxon>Pseudomonadati</taxon>
        <taxon>Pseudomonadota</taxon>
        <taxon>Alphaproteobacteria</taxon>
        <taxon>Rhodobacterales</taxon>
        <taxon>Paracoccaceae</taxon>
        <taxon>Paracoccus</taxon>
    </lineage>
</organism>
<dbReference type="Pfam" id="PF00702">
    <property type="entry name" value="Hydrolase"/>
    <property type="match status" value="1"/>
</dbReference>
<evidence type="ECO:0000256" key="2">
    <source>
        <dbReference type="ARBA" id="ARBA00006024"/>
    </source>
</evidence>
<keyword evidence="4 15" id="KW-1003">Cell membrane</keyword>
<sequence length="728" mass="75960">MQGGTDGRGHCRLSVPSISCGKCIGAVERALADCEGVVAARANLTLRQVAITLRDPETDPLPALEKLQARGYPATLLDPAAPADATDSGVASSLLRSVAVAGFGAANIMLLSVSVWAGAEGSARQVFHIVSALIALPVVAYSGRPFFGSALRALKAGRLNMDVPISLGVLLATGLSVFETAMNGRHVFFDAAVVLLFFLLVGRYLDQLMRAKARSAVTSLSRLAARGAMRELPDGTTTYLTLDQLQPDMVLRIAPGERIPVDGCILDGTTDLDRSLVTGEHAPVPAGPNAPVEAGILNLTGAIRMRVIRPAESSFLAEVSRMLAAAEQGRGVYVRIADRAARLYAPVVHLLAALTLVGWVLATGRWYESIFIAISVLIITCPCALGLAVPVVHVAAAGRLFREGIMMKDGSALERLATIDTAVFDKTGTITTGTPVLTGGGPVSPEERAIASALASRSLHPASRAVALGIPASPVAIEQLRETPGCGVEAVVGGRRARLGRPDWVAEIVTGHRTADSTAGSGPAFALESGPLSTFTIAETLRDGTVEAVAAFRAAGMRVELLSGDGKEAAQTIARDIPFDRVAWGATPAQKIARLEELRAEGRHVLMVGDGLNDTAALAAAHVSMAPGSASDAGRLAADFVFTRDSLDAVTGAYRIARRAETLVRQNFGLAILYNCIAIPLAVAGYVTPLLAAIAMSTSSIVVVANSIRPERQPTFRFANHPAQETAG</sequence>
<keyword evidence="5" id="KW-0597">Phosphoprotein</keyword>
<keyword evidence="12 15" id="KW-1133">Transmembrane helix</keyword>
<accession>A0ABQ1VLF0</accession>
<keyword evidence="13" id="KW-0406">Ion transport</keyword>
<dbReference type="PANTHER" id="PTHR43520:SF5">
    <property type="entry name" value="CATION-TRANSPORTING P-TYPE ATPASE-RELATED"/>
    <property type="match status" value="1"/>
</dbReference>
<proteinExistence type="inferred from homology"/>
<protein>
    <submittedName>
        <fullName evidence="17">Copper-translocating P-type ATPase</fullName>
    </submittedName>
</protein>
<dbReference type="Pfam" id="PF00403">
    <property type="entry name" value="HMA"/>
    <property type="match status" value="1"/>
</dbReference>
<keyword evidence="11" id="KW-1278">Translocase</keyword>
<keyword evidence="3" id="KW-0813">Transport</keyword>
<gene>
    <name evidence="17" type="ORF">GCM10011402_32970</name>
</gene>
<comment type="subcellular location">
    <subcellularLocation>
        <location evidence="1">Cell membrane</location>
        <topology evidence="1">Multi-pass membrane protein</topology>
    </subcellularLocation>
</comment>
<reference evidence="18" key="1">
    <citation type="journal article" date="2019" name="Int. J. Syst. Evol. Microbiol.">
        <title>The Global Catalogue of Microorganisms (GCM) 10K type strain sequencing project: providing services to taxonomists for standard genome sequencing and annotation.</title>
        <authorList>
            <consortium name="The Broad Institute Genomics Platform"/>
            <consortium name="The Broad Institute Genome Sequencing Center for Infectious Disease"/>
            <person name="Wu L."/>
            <person name="Ma J."/>
        </authorList>
    </citation>
    <scope>NUCLEOTIDE SEQUENCE [LARGE SCALE GENOMIC DNA]</scope>
    <source>
        <strain evidence="18">CGMCC 1.15419</strain>
    </source>
</reference>
<evidence type="ECO:0000256" key="13">
    <source>
        <dbReference type="ARBA" id="ARBA00023065"/>
    </source>
</evidence>
<dbReference type="NCBIfam" id="TIGR01494">
    <property type="entry name" value="ATPase_P-type"/>
    <property type="match status" value="1"/>
</dbReference>
<dbReference type="InterPro" id="IPR027256">
    <property type="entry name" value="P-typ_ATPase_IB"/>
</dbReference>
<evidence type="ECO:0000256" key="8">
    <source>
        <dbReference type="ARBA" id="ARBA00022741"/>
    </source>
</evidence>
<dbReference type="PANTHER" id="PTHR43520">
    <property type="entry name" value="ATP7, ISOFORM B"/>
    <property type="match status" value="1"/>
</dbReference>
<feature type="domain" description="HMA" evidence="16">
    <location>
        <begin position="9"/>
        <end position="75"/>
    </location>
</feature>
<dbReference type="InterPro" id="IPR036163">
    <property type="entry name" value="HMA_dom_sf"/>
</dbReference>
<feature type="transmembrane region" description="Helical" evidence="15">
    <location>
        <begin position="668"/>
        <end position="684"/>
    </location>
</feature>
<evidence type="ECO:0000256" key="11">
    <source>
        <dbReference type="ARBA" id="ARBA00022967"/>
    </source>
</evidence>
<dbReference type="RefSeq" id="WP_188716537.1">
    <property type="nucleotide sequence ID" value="NZ_BMIV01000017.1"/>
</dbReference>
<feature type="transmembrane region" description="Helical" evidence="15">
    <location>
        <begin position="125"/>
        <end position="143"/>
    </location>
</feature>
<comment type="caution">
    <text evidence="17">The sequence shown here is derived from an EMBL/GenBank/DDBJ whole genome shotgun (WGS) entry which is preliminary data.</text>
</comment>
<dbReference type="Gene3D" id="2.70.150.10">
    <property type="entry name" value="Calcium-transporting ATPase, cytoplasmic transduction domain A"/>
    <property type="match status" value="1"/>
</dbReference>
<evidence type="ECO:0000256" key="7">
    <source>
        <dbReference type="ARBA" id="ARBA00022723"/>
    </source>
</evidence>
<keyword evidence="10" id="KW-0460">Magnesium</keyword>
<dbReference type="Pfam" id="PF00122">
    <property type="entry name" value="E1-E2_ATPase"/>
    <property type="match status" value="1"/>
</dbReference>
<evidence type="ECO:0000256" key="14">
    <source>
        <dbReference type="ARBA" id="ARBA00023136"/>
    </source>
</evidence>
<dbReference type="InterPro" id="IPR001757">
    <property type="entry name" value="P_typ_ATPase"/>
</dbReference>
<dbReference type="Proteomes" id="UP000640509">
    <property type="component" value="Unassembled WGS sequence"/>
</dbReference>
<dbReference type="EMBL" id="BMIV01000017">
    <property type="protein sequence ID" value="GGF77735.1"/>
    <property type="molecule type" value="Genomic_DNA"/>
</dbReference>
<dbReference type="InterPro" id="IPR018303">
    <property type="entry name" value="ATPase_P-typ_P_site"/>
</dbReference>
<evidence type="ECO:0000256" key="12">
    <source>
        <dbReference type="ARBA" id="ARBA00022989"/>
    </source>
</evidence>
<dbReference type="InterPro" id="IPR008250">
    <property type="entry name" value="ATPase_P-typ_transduc_dom_A_sf"/>
</dbReference>
<dbReference type="Gene3D" id="3.30.70.100">
    <property type="match status" value="1"/>
</dbReference>
<feature type="transmembrane region" description="Helical" evidence="15">
    <location>
        <begin position="187"/>
        <end position="205"/>
    </location>
</feature>
<evidence type="ECO:0000313" key="18">
    <source>
        <dbReference type="Proteomes" id="UP000640509"/>
    </source>
</evidence>
<dbReference type="InterPro" id="IPR023214">
    <property type="entry name" value="HAD_sf"/>
</dbReference>
<dbReference type="SUPFAM" id="SSF55008">
    <property type="entry name" value="HMA, heavy metal-associated domain"/>
    <property type="match status" value="1"/>
</dbReference>
<comment type="similarity">
    <text evidence="2 15">Belongs to the cation transport ATPase (P-type) (TC 3.A.3) family. Type IB subfamily.</text>
</comment>
<keyword evidence="6 15" id="KW-0812">Transmembrane</keyword>
<evidence type="ECO:0000256" key="1">
    <source>
        <dbReference type="ARBA" id="ARBA00004651"/>
    </source>
</evidence>
<evidence type="ECO:0000256" key="6">
    <source>
        <dbReference type="ARBA" id="ARBA00022692"/>
    </source>
</evidence>